<dbReference type="PANTHER" id="PTHR10219:SF43">
    <property type="entry name" value="GLYCOLIPID TRANSFER PROTEIN DOMAIN-CONTAINING PROTEIN"/>
    <property type="match status" value="1"/>
</dbReference>
<organism evidence="2 3">
    <name type="scientific">Ilex paraguariensis</name>
    <name type="common">yerba mate</name>
    <dbReference type="NCBI Taxonomy" id="185542"/>
    <lineage>
        <taxon>Eukaryota</taxon>
        <taxon>Viridiplantae</taxon>
        <taxon>Streptophyta</taxon>
        <taxon>Embryophyta</taxon>
        <taxon>Tracheophyta</taxon>
        <taxon>Spermatophyta</taxon>
        <taxon>Magnoliopsida</taxon>
        <taxon>eudicotyledons</taxon>
        <taxon>Gunneridae</taxon>
        <taxon>Pentapetalae</taxon>
        <taxon>asterids</taxon>
        <taxon>campanulids</taxon>
        <taxon>Aquifoliales</taxon>
        <taxon>Aquifoliaceae</taxon>
        <taxon>Ilex</taxon>
    </lineage>
</organism>
<evidence type="ECO:0000313" key="3">
    <source>
        <dbReference type="Proteomes" id="UP001642360"/>
    </source>
</evidence>
<dbReference type="SUPFAM" id="SSF110004">
    <property type="entry name" value="Glycolipid transfer protein, GLTP"/>
    <property type="match status" value="1"/>
</dbReference>
<dbReference type="EMBL" id="CAUOFW020005111">
    <property type="protein sequence ID" value="CAK9168617.1"/>
    <property type="molecule type" value="Genomic_DNA"/>
</dbReference>
<dbReference type="InterPro" id="IPR014830">
    <property type="entry name" value="Glycolipid_transfer_prot_dom"/>
</dbReference>
<evidence type="ECO:0000259" key="1">
    <source>
        <dbReference type="Pfam" id="PF08718"/>
    </source>
</evidence>
<protein>
    <recommendedName>
        <fullName evidence="1">Glycolipid transfer protein domain-containing protein</fullName>
    </recommendedName>
</protein>
<accession>A0ABC8TGN9</accession>
<evidence type="ECO:0000313" key="2">
    <source>
        <dbReference type="EMBL" id="CAK9168617.1"/>
    </source>
</evidence>
<keyword evidence="3" id="KW-1185">Reference proteome</keyword>
<reference evidence="2 3" key="1">
    <citation type="submission" date="2024-02" db="EMBL/GenBank/DDBJ databases">
        <authorList>
            <person name="Vignale AGUSTIN F."/>
            <person name="Sosa J E."/>
            <person name="Modenutti C."/>
        </authorList>
    </citation>
    <scope>NUCLEOTIDE SEQUENCE [LARGE SCALE GENOMIC DNA]</scope>
</reference>
<proteinExistence type="predicted"/>
<feature type="domain" description="Glycolipid transfer protein" evidence="1">
    <location>
        <begin position="27"/>
        <end position="167"/>
    </location>
</feature>
<sequence length="209" mass="24091">MPMLEELAKSFEELAHSLQLESGLKILRLVSACGHITTFISHFGSNFASVQREFRKKIGVLKNASEADHTLVFVADLIVQDRKTRRPPEKWYNSRDLVRVKRSIAMLRVIFEQILKNNRKDSLTGPVNVAYDNILAPYHSYIANRFVHLFTMVEDLPTMEKLLEQLGETWDSAVDHMDRYVKASKYVTDHIENLFNSYGLAAVLQFEEC</sequence>
<dbReference type="PANTHER" id="PTHR10219">
    <property type="entry name" value="GLYCOLIPID TRANSFER PROTEIN-RELATED"/>
    <property type="match status" value="1"/>
</dbReference>
<gene>
    <name evidence="2" type="ORF">ILEXP_LOCUS38013</name>
</gene>
<comment type="caution">
    <text evidence="2">The sequence shown here is derived from an EMBL/GenBank/DDBJ whole genome shotgun (WGS) entry which is preliminary data.</text>
</comment>
<dbReference type="Pfam" id="PF08718">
    <property type="entry name" value="GLTP"/>
    <property type="match status" value="1"/>
</dbReference>
<dbReference type="InterPro" id="IPR036497">
    <property type="entry name" value="GLTP_sf"/>
</dbReference>
<dbReference type="AlphaFoldDB" id="A0ABC8TGN9"/>
<name>A0ABC8TGN9_9AQUA</name>
<dbReference type="Gene3D" id="1.10.3520.10">
    <property type="entry name" value="Glycolipid transfer protein"/>
    <property type="match status" value="1"/>
</dbReference>
<dbReference type="Proteomes" id="UP001642360">
    <property type="component" value="Unassembled WGS sequence"/>
</dbReference>